<keyword evidence="1" id="KW-0812">Transmembrane</keyword>
<name>A0ABX6J9N7_9FIRM</name>
<reference evidence="2 3" key="1">
    <citation type="submission" date="2020-02" db="EMBL/GenBank/DDBJ databases">
        <title>Complete genome sequence of Blautia producta JCM 1471(T).</title>
        <authorList>
            <person name="Tourlousse D.M."/>
            <person name="Sakamoto M."/>
            <person name="Miura T."/>
            <person name="Narita K."/>
            <person name="Ohashi A."/>
            <person name="Uchino Y."/>
            <person name="Yamazoe A."/>
            <person name="Kameyama K."/>
            <person name="Terauchi J."/>
            <person name="Ohkuma M."/>
            <person name="Kawasaki H."/>
            <person name="Sekiguchi Y."/>
        </authorList>
    </citation>
    <scope>NUCLEOTIDE SEQUENCE [LARGE SCALE GENOMIC DNA]</scope>
    <source>
        <strain evidence="2 3">JCM 1471</strain>
    </source>
</reference>
<evidence type="ECO:0000256" key="1">
    <source>
        <dbReference type="SAM" id="Phobius"/>
    </source>
</evidence>
<organism evidence="2 3">
    <name type="scientific">Blautia producta ATCC 27340 = DSM 2950</name>
    <dbReference type="NCBI Taxonomy" id="1121114"/>
    <lineage>
        <taxon>Bacteria</taxon>
        <taxon>Bacillati</taxon>
        <taxon>Bacillota</taxon>
        <taxon>Clostridia</taxon>
        <taxon>Lachnospirales</taxon>
        <taxon>Lachnospiraceae</taxon>
        <taxon>Blautia</taxon>
    </lineage>
</organism>
<proteinExistence type="predicted"/>
<accession>A0ABX6J9N7</accession>
<dbReference type="EMBL" id="CP048626">
    <property type="protein sequence ID" value="QIB56161.1"/>
    <property type="molecule type" value="Genomic_DNA"/>
</dbReference>
<keyword evidence="1" id="KW-0472">Membrane</keyword>
<evidence type="ECO:0000313" key="2">
    <source>
        <dbReference type="EMBL" id="QIB56161.1"/>
    </source>
</evidence>
<feature type="transmembrane region" description="Helical" evidence="1">
    <location>
        <begin position="34"/>
        <end position="53"/>
    </location>
</feature>
<protein>
    <submittedName>
        <fullName evidence="2">Uncharacterized protein</fullName>
    </submittedName>
</protein>
<dbReference type="Proteomes" id="UP000464715">
    <property type="component" value="Chromosome"/>
</dbReference>
<evidence type="ECO:0000313" key="3">
    <source>
        <dbReference type="Proteomes" id="UP000464715"/>
    </source>
</evidence>
<keyword evidence="3" id="KW-1185">Reference proteome</keyword>
<keyword evidence="1" id="KW-1133">Transmembrane helix</keyword>
<sequence>MSVLKEEENNNKSTGEIVTDNALKLQKAVLRQKIMIGALVGVIAVGGAGVAGYKLGWFGGGDDKAQEEQVSADIDPNAGDWDGTIPEAPKGDPNAESIELPGYPKIYIPAGQTDVDVAFSNPEGNPCYFTFQLVLKDSGEVLYESKQVPPGEAITTATLSKALDAGEYAAELRITTASIVDLSPMNGANMETVLDVR</sequence>
<gene>
    <name evidence="2" type="ORF">GXM18_15580</name>
</gene>